<dbReference type="EMBL" id="AP019782">
    <property type="protein sequence ID" value="BBL72475.1"/>
    <property type="molecule type" value="Genomic_DNA"/>
</dbReference>
<feature type="region of interest" description="Disordered" evidence="1">
    <location>
        <begin position="160"/>
        <end position="187"/>
    </location>
</feature>
<proteinExistence type="predicted"/>
<dbReference type="KEGG" id="moz:MoryE10_30810"/>
<evidence type="ECO:0000256" key="2">
    <source>
        <dbReference type="SAM" id="SignalP"/>
    </source>
</evidence>
<evidence type="ECO:0000313" key="4">
    <source>
        <dbReference type="Proteomes" id="UP000824988"/>
    </source>
</evidence>
<name>A0A8D4VUF4_9GAMM</name>
<keyword evidence="4" id="KW-1185">Reference proteome</keyword>
<evidence type="ECO:0000256" key="1">
    <source>
        <dbReference type="SAM" id="MobiDB-lite"/>
    </source>
</evidence>
<dbReference type="Proteomes" id="UP000824988">
    <property type="component" value="Chromosome"/>
</dbReference>
<dbReference type="AlphaFoldDB" id="A0A8D4VUF4"/>
<protein>
    <recommendedName>
        <fullName evidence="5">MxaK protein</fullName>
    </recommendedName>
</protein>
<feature type="signal peptide" evidence="2">
    <location>
        <begin position="1"/>
        <end position="25"/>
    </location>
</feature>
<keyword evidence="2" id="KW-0732">Signal</keyword>
<evidence type="ECO:0000313" key="3">
    <source>
        <dbReference type="EMBL" id="BBL72475.1"/>
    </source>
</evidence>
<accession>A0A8D4VUF4</accession>
<sequence length="187" mass="20742">MNATTQQQLALALCLLSALASAVSAWQWQDRAAANRDIAGLMAGRDLPNHVSVQAPLPVSLARALLLARQDRYEEALDLFNYLGERGGEAFRAQVFYNLGNLHLRRALSKAEASQLQQAVPLAELAKDAYRRSLRLDPAFWDAKYNLEVAMRLLPEFDRVDSPGEESQEEEPKGLWSGIPGFPRGLP</sequence>
<reference evidence="3" key="1">
    <citation type="submission" date="2019-06" db="EMBL/GenBank/DDBJ databases">
        <title>Complete genome sequence of Methylogaea oryzae strain JCM16910.</title>
        <authorList>
            <person name="Asakawa S."/>
        </authorList>
    </citation>
    <scope>NUCLEOTIDE SEQUENCE</scope>
    <source>
        <strain evidence="3">E10</strain>
    </source>
</reference>
<feature type="chain" id="PRO_5034958900" description="MxaK protein" evidence="2">
    <location>
        <begin position="26"/>
        <end position="187"/>
    </location>
</feature>
<gene>
    <name evidence="3" type="ORF">MoryE10_30810</name>
</gene>
<evidence type="ECO:0008006" key="5">
    <source>
        <dbReference type="Google" id="ProtNLM"/>
    </source>
</evidence>
<dbReference type="RefSeq" id="WP_246598893.1">
    <property type="nucleotide sequence ID" value="NZ_AP019782.1"/>
</dbReference>
<organism evidence="3 4">
    <name type="scientific">Methylogaea oryzae</name>
    <dbReference type="NCBI Taxonomy" id="1295382"/>
    <lineage>
        <taxon>Bacteria</taxon>
        <taxon>Pseudomonadati</taxon>
        <taxon>Pseudomonadota</taxon>
        <taxon>Gammaproteobacteria</taxon>
        <taxon>Methylococcales</taxon>
        <taxon>Methylococcaceae</taxon>
        <taxon>Methylogaea</taxon>
    </lineage>
</organism>